<evidence type="ECO:0000313" key="2">
    <source>
        <dbReference type="EMBL" id="TKB96765.1"/>
    </source>
</evidence>
<feature type="signal peptide" evidence="1">
    <location>
        <begin position="1"/>
        <end position="22"/>
    </location>
</feature>
<organism evidence="2 3">
    <name type="scientific">Pedobacter cryophilus</name>
    <dbReference type="NCBI Taxonomy" id="2571271"/>
    <lineage>
        <taxon>Bacteria</taxon>
        <taxon>Pseudomonadati</taxon>
        <taxon>Bacteroidota</taxon>
        <taxon>Sphingobacteriia</taxon>
        <taxon>Sphingobacteriales</taxon>
        <taxon>Sphingobacteriaceae</taxon>
        <taxon>Pedobacter</taxon>
    </lineage>
</organism>
<dbReference type="Proteomes" id="UP000308181">
    <property type="component" value="Unassembled WGS sequence"/>
</dbReference>
<accession>A0A4U1BVF2</accession>
<evidence type="ECO:0000313" key="3">
    <source>
        <dbReference type="Proteomes" id="UP000308181"/>
    </source>
</evidence>
<keyword evidence="3" id="KW-1185">Reference proteome</keyword>
<reference evidence="2 3" key="1">
    <citation type="submission" date="2019-04" db="EMBL/GenBank/DDBJ databases">
        <title>Pedobacter sp. AR-3-17 sp. nov., isolated from Arctic soil.</title>
        <authorList>
            <person name="Dahal R.H."/>
            <person name="Kim D.-U."/>
        </authorList>
    </citation>
    <scope>NUCLEOTIDE SEQUENCE [LARGE SCALE GENOMIC DNA]</scope>
    <source>
        <strain evidence="2 3">AR-3-17</strain>
    </source>
</reference>
<dbReference type="PANTHER" id="PTHR37691">
    <property type="entry name" value="BLR3518 PROTEIN"/>
    <property type="match status" value="1"/>
</dbReference>
<proteinExistence type="predicted"/>
<keyword evidence="1" id="KW-0732">Signal</keyword>
<evidence type="ECO:0000256" key="1">
    <source>
        <dbReference type="SAM" id="SignalP"/>
    </source>
</evidence>
<dbReference type="Gene3D" id="3.40.1260.10">
    <property type="entry name" value="DsrEFH-like"/>
    <property type="match status" value="1"/>
</dbReference>
<dbReference type="OrthoDB" id="678766at2"/>
<dbReference type="AlphaFoldDB" id="A0A4U1BVF2"/>
<sequence length="151" mass="16780">MKKILPLSAVMVLFCFFRLALAQQQEIPFTGAIPKLQQYKAIYVLNSDDNQKIMGVLGNIKNAINDPRLKGKLAVELIVFGAGVKLYDKAGPFESVLKSLKARGVILAECENTLVKRHIDKKTLYPFISYVPSATGEIIIRSSEGWAVVHF</sequence>
<protein>
    <submittedName>
        <fullName evidence="2">Uncharacterized protein</fullName>
    </submittedName>
</protein>
<dbReference type="SUPFAM" id="SSF75169">
    <property type="entry name" value="DsrEFH-like"/>
    <property type="match status" value="1"/>
</dbReference>
<dbReference type="RefSeq" id="WP_136826728.1">
    <property type="nucleotide sequence ID" value="NZ_SWBP01000004.1"/>
</dbReference>
<name>A0A4U1BVF2_9SPHI</name>
<gene>
    <name evidence="2" type="ORF">FA046_11820</name>
</gene>
<dbReference type="EMBL" id="SWBP01000004">
    <property type="protein sequence ID" value="TKB96765.1"/>
    <property type="molecule type" value="Genomic_DNA"/>
</dbReference>
<dbReference type="PANTHER" id="PTHR37691:SF1">
    <property type="entry name" value="BLR3518 PROTEIN"/>
    <property type="match status" value="1"/>
</dbReference>
<dbReference type="InterPro" id="IPR027396">
    <property type="entry name" value="DsrEFH-like"/>
</dbReference>
<comment type="caution">
    <text evidence="2">The sequence shown here is derived from an EMBL/GenBank/DDBJ whole genome shotgun (WGS) entry which is preliminary data.</text>
</comment>
<feature type="chain" id="PRO_5020331916" evidence="1">
    <location>
        <begin position="23"/>
        <end position="151"/>
    </location>
</feature>